<dbReference type="GO" id="GO:0016788">
    <property type="term" value="F:hydrolase activity, acting on ester bonds"/>
    <property type="evidence" value="ECO:0007669"/>
    <property type="project" value="UniProtKB-ARBA"/>
</dbReference>
<dbReference type="AlphaFoldDB" id="A0A4Y8L4U8"/>
<dbReference type="InterPro" id="IPR013830">
    <property type="entry name" value="SGNH_hydro"/>
</dbReference>
<dbReference type="InterPro" id="IPR036514">
    <property type="entry name" value="SGNH_hydro_sf"/>
</dbReference>
<sequence length="469" mass="53048">MILKRAILLFIISAFFHGLVFAENGIESSGNDFHNYQQLKPLFEKLYKLEHNKSGKVNIVHIGDSHIQADLFTNTIRQALQSRFGNGGYGFCFPYSLAKTNGTGYTKFSSNAVWNNRRNIFPITDVSIGLSGIGFYTNKANASLQLEVNPLYAFNKIKVLSTSRETNFEVSFTDEPQEKREHIHPVTKEDLSESEVKIHTVKTGETLYRIALNNHTTIEQLKAWNDLKSSTIKKGMVLVVSEKAKPTRSVPKTDNRKPETITSQAGKYYIEAKDSILSNTAYITSKSKVTESNLSGIVIENDKPGIIYHTIGVNGAKLSDYNKYPLFFKQLPILHPDLVIISLGTNESFGKWSTPYYMDQLNQLVQSIRYENPSAIILVTTPPPSLFRRSTPNDFIEGYRDAMMQSNDYVVWDLLSKLGGIEAPLNNDLSGNMARDRVHYTKDGYEEQGILFATDFLKAYDQYIKNRVK</sequence>
<dbReference type="CDD" id="cd00118">
    <property type="entry name" value="LysM"/>
    <property type="match status" value="1"/>
</dbReference>
<dbReference type="Proteomes" id="UP000297861">
    <property type="component" value="Unassembled WGS sequence"/>
</dbReference>
<dbReference type="InterPro" id="IPR018392">
    <property type="entry name" value="LysM"/>
</dbReference>
<dbReference type="GO" id="GO:0008932">
    <property type="term" value="F:lytic endotransglycosylase activity"/>
    <property type="evidence" value="ECO:0007669"/>
    <property type="project" value="TreeGrafter"/>
</dbReference>
<dbReference type="PROSITE" id="PS51782">
    <property type="entry name" value="LYSM"/>
    <property type="match status" value="1"/>
</dbReference>
<reference evidence="2 3" key="1">
    <citation type="submission" date="2019-03" db="EMBL/GenBank/DDBJ databases">
        <title>San Antonio Military Medical Center submission to MRSN (WRAIR), pending publication.</title>
        <authorList>
            <person name="Blyth D.M."/>
            <person name="Mccarthy S.L."/>
            <person name="Schall S.E."/>
            <person name="Stam J.A."/>
            <person name="Ong A.C."/>
            <person name="Mcgann P.T."/>
        </authorList>
    </citation>
    <scope>NUCLEOTIDE SEQUENCE [LARGE SCALE GENOMIC DNA]</scope>
    <source>
        <strain evidence="2 3">MRSN571793</strain>
    </source>
</reference>
<gene>
    <name evidence="2" type="ORF">E2605_06325</name>
</gene>
<dbReference type="SMART" id="SM00257">
    <property type="entry name" value="LysM"/>
    <property type="match status" value="1"/>
</dbReference>
<protein>
    <submittedName>
        <fullName evidence="2">LysM peptidoglycan-binding domain-containing protein</fullName>
    </submittedName>
</protein>
<dbReference type="PANTHER" id="PTHR33734:SF22">
    <property type="entry name" value="MEMBRANE-BOUND LYTIC MUREIN TRANSGLYCOSYLASE D"/>
    <property type="match status" value="1"/>
</dbReference>
<dbReference type="OrthoDB" id="9764375at2"/>
<dbReference type="Pfam" id="PF13472">
    <property type="entry name" value="Lipase_GDSL_2"/>
    <property type="match status" value="1"/>
</dbReference>
<dbReference type="EMBL" id="SOML01000003">
    <property type="protein sequence ID" value="TFD97281.1"/>
    <property type="molecule type" value="Genomic_DNA"/>
</dbReference>
<organism evidence="2 3">
    <name type="scientific">Dysgonomonas capnocytophagoides</name>
    <dbReference type="NCBI Taxonomy" id="45254"/>
    <lineage>
        <taxon>Bacteria</taxon>
        <taxon>Pseudomonadati</taxon>
        <taxon>Bacteroidota</taxon>
        <taxon>Bacteroidia</taxon>
        <taxon>Bacteroidales</taxon>
        <taxon>Dysgonomonadaceae</taxon>
        <taxon>Dysgonomonas</taxon>
    </lineage>
</organism>
<feature type="domain" description="LysM" evidence="1">
    <location>
        <begin position="197"/>
        <end position="240"/>
    </location>
</feature>
<name>A0A4Y8L4U8_9BACT</name>
<keyword evidence="3" id="KW-1185">Reference proteome</keyword>
<dbReference type="RefSeq" id="WP_134435850.1">
    <property type="nucleotide sequence ID" value="NZ_SOML01000003.1"/>
</dbReference>
<evidence type="ECO:0000313" key="2">
    <source>
        <dbReference type="EMBL" id="TFD97281.1"/>
    </source>
</evidence>
<dbReference type="STRING" id="1121485.GCA_000426485_01146"/>
<dbReference type="SUPFAM" id="SSF54106">
    <property type="entry name" value="LysM domain"/>
    <property type="match status" value="1"/>
</dbReference>
<dbReference type="Gene3D" id="3.40.50.1110">
    <property type="entry name" value="SGNH hydrolase"/>
    <property type="match status" value="2"/>
</dbReference>
<comment type="caution">
    <text evidence="2">The sequence shown here is derived from an EMBL/GenBank/DDBJ whole genome shotgun (WGS) entry which is preliminary data.</text>
</comment>
<dbReference type="Gene3D" id="3.10.350.10">
    <property type="entry name" value="LysM domain"/>
    <property type="match status" value="1"/>
</dbReference>
<accession>A0A4Y8L4U8</accession>
<dbReference type="InterPro" id="IPR036779">
    <property type="entry name" value="LysM_dom_sf"/>
</dbReference>
<dbReference type="PANTHER" id="PTHR33734">
    <property type="entry name" value="LYSM DOMAIN-CONTAINING GPI-ANCHORED PROTEIN 2"/>
    <property type="match status" value="1"/>
</dbReference>
<proteinExistence type="predicted"/>
<dbReference type="SUPFAM" id="SSF52266">
    <property type="entry name" value="SGNH hydrolase"/>
    <property type="match status" value="1"/>
</dbReference>
<evidence type="ECO:0000259" key="1">
    <source>
        <dbReference type="PROSITE" id="PS51782"/>
    </source>
</evidence>
<dbReference type="Pfam" id="PF01476">
    <property type="entry name" value="LysM"/>
    <property type="match status" value="1"/>
</dbReference>
<evidence type="ECO:0000313" key="3">
    <source>
        <dbReference type="Proteomes" id="UP000297861"/>
    </source>
</evidence>